<feature type="transmembrane region" description="Helical" evidence="2">
    <location>
        <begin position="23"/>
        <end position="42"/>
    </location>
</feature>
<keyword evidence="2" id="KW-1133">Transmembrane helix</keyword>
<evidence type="ECO:0000313" key="4">
    <source>
        <dbReference type="EnsemblPlants" id="KEH40934"/>
    </source>
</evidence>
<proteinExistence type="predicted"/>
<keyword evidence="5" id="KW-1185">Reference proteome</keyword>
<organism evidence="3 5">
    <name type="scientific">Medicago truncatula</name>
    <name type="common">Barrel medic</name>
    <name type="synonym">Medicago tribuloides</name>
    <dbReference type="NCBI Taxonomy" id="3880"/>
    <lineage>
        <taxon>Eukaryota</taxon>
        <taxon>Viridiplantae</taxon>
        <taxon>Streptophyta</taxon>
        <taxon>Embryophyta</taxon>
        <taxon>Tracheophyta</taxon>
        <taxon>Spermatophyta</taxon>
        <taxon>Magnoliopsida</taxon>
        <taxon>eudicotyledons</taxon>
        <taxon>Gunneridae</taxon>
        <taxon>Pentapetalae</taxon>
        <taxon>rosids</taxon>
        <taxon>fabids</taxon>
        <taxon>Fabales</taxon>
        <taxon>Fabaceae</taxon>
        <taxon>Papilionoideae</taxon>
        <taxon>50 kb inversion clade</taxon>
        <taxon>NPAAA clade</taxon>
        <taxon>Hologalegina</taxon>
        <taxon>IRL clade</taxon>
        <taxon>Trifolieae</taxon>
        <taxon>Medicago</taxon>
    </lineage>
</organism>
<dbReference type="EMBL" id="CM001217">
    <property type="protein sequence ID" value="KEH40934.1"/>
    <property type="molecule type" value="Genomic_DNA"/>
</dbReference>
<keyword evidence="2 3" id="KW-0812">Transmembrane</keyword>
<feature type="compositionally biased region" description="Basic and acidic residues" evidence="1">
    <location>
        <begin position="94"/>
        <end position="108"/>
    </location>
</feature>
<name>A0A072VG03_MEDTR</name>
<evidence type="ECO:0000256" key="1">
    <source>
        <dbReference type="SAM" id="MobiDB-lite"/>
    </source>
</evidence>
<sequence>MGECFLLHNVRWYNSPEGGVDNVFVVVLVVVDFMACFGLFLFKLDRLALLFCRSCLMNLASGFCQTDATGKLTQLSTTFMFTPKANSKQKRVKKTQEHETGHAVREQLGKNTLFTPKSQF</sequence>
<reference evidence="3 5" key="2">
    <citation type="journal article" date="2014" name="BMC Genomics">
        <title>An improved genome release (version Mt4.0) for the model legume Medicago truncatula.</title>
        <authorList>
            <person name="Tang H."/>
            <person name="Krishnakumar V."/>
            <person name="Bidwell S."/>
            <person name="Rosen B."/>
            <person name="Chan A."/>
            <person name="Zhou S."/>
            <person name="Gentzbittel L."/>
            <person name="Childs K.L."/>
            <person name="Yandell M."/>
            <person name="Gundlach H."/>
            <person name="Mayer K.F."/>
            <person name="Schwartz D.C."/>
            <person name="Town C.D."/>
        </authorList>
    </citation>
    <scope>GENOME REANNOTATION</scope>
    <source>
        <strain evidence="3">A17</strain>
        <strain evidence="4 5">cv. Jemalong A17</strain>
    </source>
</reference>
<evidence type="ECO:0000313" key="3">
    <source>
        <dbReference type="EMBL" id="KEH40934.1"/>
    </source>
</evidence>
<dbReference type="EnsemblPlants" id="KEH40934">
    <property type="protein sequence ID" value="KEH40934"/>
    <property type="gene ID" value="MTR_1g037700"/>
</dbReference>
<evidence type="ECO:0000256" key="2">
    <source>
        <dbReference type="SAM" id="Phobius"/>
    </source>
</evidence>
<dbReference type="Proteomes" id="UP000002051">
    <property type="component" value="Unassembled WGS sequence"/>
</dbReference>
<accession>A0A072VG03</accession>
<feature type="region of interest" description="Disordered" evidence="1">
    <location>
        <begin position="90"/>
        <end position="120"/>
    </location>
</feature>
<reference evidence="4" key="3">
    <citation type="submission" date="2015-04" db="UniProtKB">
        <authorList>
            <consortium name="EnsemblPlants"/>
        </authorList>
    </citation>
    <scope>IDENTIFICATION</scope>
    <source>
        <strain evidence="4">cv. Jemalong A17</strain>
    </source>
</reference>
<keyword evidence="2" id="KW-0472">Membrane</keyword>
<protein>
    <submittedName>
        <fullName evidence="3">Transmembrane protein, putative</fullName>
    </submittedName>
</protein>
<evidence type="ECO:0000313" key="5">
    <source>
        <dbReference type="Proteomes" id="UP000002051"/>
    </source>
</evidence>
<gene>
    <name evidence="3" type="ordered locus">MTR_1g037700</name>
</gene>
<dbReference type="HOGENOM" id="CLU_2053090_0_0_1"/>
<dbReference type="AlphaFoldDB" id="A0A072VG03"/>
<feature type="compositionally biased region" description="Polar residues" evidence="1">
    <location>
        <begin position="109"/>
        <end position="120"/>
    </location>
</feature>
<reference evidence="3 5" key="1">
    <citation type="journal article" date="2011" name="Nature">
        <title>The Medicago genome provides insight into the evolution of rhizobial symbioses.</title>
        <authorList>
            <person name="Young N.D."/>
            <person name="Debelle F."/>
            <person name="Oldroyd G.E."/>
            <person name="Geurts R."/>
            <person name="Cannon S.B."/>
            <person name="Udvardi M.K."/>
            <person name="Benedito V.A."/>
            <person name="Mayer K.F."/>
            <person name="Gouzy J."/>
            <person name="Schoof H."/>
            <person name="Van de Peer Y."/>
            <person name="Proost S."/>
            <person name="Cook D.R."/>
            <person name="Meyers B.C."/>
            <person name="Spannagl M."/>
            <person name="Cheung F."/>
            <person name="De Mita S."/>
            <person name="Krishnakumar V."/>
            <person name="Gundlach H."/>
            <person name="Zhou S."/>
            <person name="Mudge J."/>
            <person name="Bharti A.K."/>
            <person name="Murray J.D."/>
            <person name="Naoumkina M.A."/>
            <person name="Rosen B."/>
            <person name="Silverstein K.A."/>
            <person name="Tang H."/>
            <person name="Rombauts S."/>
            <person name="Zhao P.X."/>
            <person name="Zhou P."/>
            <person name="Barbe V."/>
            <person name="Bardou P."/>
            <person name="Bechner M."/>
            <person name="Bellec A."/>
            <person name="Berger A."/>
            <person name="Berges H."/>
            <person name="Bidwell S."/>
            <person name="Bisseling T."/>
            <person name="Choisne N."/>
            <person name="Couloux A."/>
            <person name="Denny R."/>
            <person name="Deshpande S."/>
            <person name="Dai X."/>
            <person name="Doyle J.J."/>
            <person name="Dudez A.M."/>
            <person name="Farmer A.D."/>
            <person name="Fouteau S."/>
            <person name="Franken C."/>
            <person name="Gibelin C."/>
            <person name="Gish J."/>
            <person name="Goldstein S."/>
            <person name="Gonzalez A.J."/>
            <person name="Green P.J."/>
            <person name="Hallab A."/>
            <person name="Hartog M."/>
            <person name="Hua A."/>
            <person name="Humphray S.J."/>
            <person name="Jeong D.H."/>
            <person name="Jing Y."/>
            <person name="Jocker A."/>
            <person name="Kenton S.M."/>
            <person name="Kim D.J."/>
            <person name="Klee K."/>
            <person name="Lai H."/>
            <person name="Lang C."/>
            <person name="Lin S."/>
            <person name="Macmil S.L."/>
            <person name="Magdelenat G."/>
            <person name="Matthews L."/>
            <person name="McCorrison J."/>
            <person name="Monaghan E.L."/>
            <person name="Mun J.H."/>
            <person name="Najar F.Z."/>
            <person name="Nicholson C."/>
            <person name="Noirot C."/>
            <person name="O'Bleness M."/>
            <person name="Paule C.R."/>
            <person name="Poulain J."/>
            <person name="Prion F."/>
            <person name="Qin B."/>
            <person name="Qu C."/>
            <person name="Retzel E.F."/>
            <person name="Riddle C."/>
            <person name="Sallet E."/>
            <person name="Samain S."/>
            <person name="Samson N."/>
            <person name="Sanders I."/>
            <person name="Saurat O."/>
            <person name="Scarpelli C."/>
            <person name="Schiex T."/>
            <person name="Segurens B."/>
            <person name="Severin A.J."/>
            <person name="Sherrier D.J."/>
            <person name="Shi R."/>
            <person name="Sims S."/>
            <person name="Singer S.R."/>
            <person name="Sinharoy S."/>
            <person name="Sterck L."/>
            <person name="Viollet A."/>
            <person name="Wang B.B."/>
            <person name="Wang K."/>
            <person name="Wang M."/>
            <person name="Wang X."/>
            <person name="Warfsmann J."/>
            <person name="Weissenbach J."/>
            <person name="White D.D."/>
            <person name="White J.D."/>
            <person name="Wiley G.B."/>
            <person name="Wincker P."/>
            <person name="Xing Y."/>
            <person name="Yang L."/>
            <person name="Yao Z."/>
            <person name="Ying F."/>
            <person name="Zhai J."/>
            <person name="Zhou L."/>
            <person name="Zuber A."/>
            <person name="Denarie J."/>
            <person name="Dixon R.A."/>
            <person name="May G.D."/>
            <person name="Schwartz D.C."/>
            <person name="Rogers J."/>
            <person name="Quetier F."/>
            <person name="Town C.D."/>
            <person name="Roe B.A."/>
        </authorList>
    </citation>
    <scope>NUCLEOTIDE SEQUENCE [LARGE SCALE GENOMIC DNA]</scope>
    <source>
        <strain evidence="3">A17</strain>
        <strain evidence="4 5">cv. Jemalong A17</strain>
    </source>
</reference>